<evidence type="ECO:0000256" key="1">
    <source>
        <dbReference type="SAM" id="MobiDB-lite"/>
    </source>
</evidence>
<organism evidence="2 3">
    <name type="scientific">Elysia marginata</name>
    <dbReference type="NCBI Taxonomy" id="1093978"/>
    <lineage>
        <taxon>Eukaryota</taxon>
        <taxon>Metazoa</taxon>
        <taxon>Spiralia</taxon>
        <taxon>Lophotrochozoa</taxon>
        <taxon>Mollusca</taxon>
        <taxon>Gastropoda</taxon>
        <taxon>Heterobranchia</taxon>
        <taxon>Euthyneura</taxon>
        <taxon>Panpulmonata</taxon>
        <taxon>Sacoglossa</taxon>
        <taxon>Placobranchoidea</taxon>
        <taxon>Plakobranchidae</taxon>
        <taxon>Elysia</taxon>
    </lineage>
</organism>
<comment type="caution">
    <text evidence="2">The sequence shown here is derived from an EMBL/GenBank/DDBJ whole genome shotgun (WGS) entry which is preliminary data.</text>
</comment>
<keyword evidence="3" id="KW-1185">Reference proteome</keyword>
<dbReference type="AlphaFoldDB" id="A0AAV4IW63"/>
<evidence type="ECO:0000313" key="2">
    <source>
        <dbReference type="EMBL" id="GFS14612.1"/>
    </source>
</evidence>
<gene>
    <name evidence="2" type="ORF">ElyMa_004911800</name>
</gene>
<reference evidence="2 3" key="1">
    <citation type="journal article" date="2021" name="Elife">
        <title>Chloroplast acquisition without the gene transfer in kleptoplastic sea slugs, Plakobranchus ocellatus.</title>
        <authorList>
            <person name="Maeda T."/>
            <person name="Takahashi S."/>
            <person name="Yoshida T."/>
            <person name="Shimamura S."/>
            <person name="Takaki Y."/>
            <person name="Nagai Y."/>
            <person name="Toyoda A."/>
            <person name="Suzuki Y."/>
            <person name="Arimoto A."/>
            <person name="Ishii H."/>
            <person name="Satoh N."/>
            <person name="Nishiyama T."/>
            <person name="Hasebe M."/>
            <person name="Maruyama T."/>
            <person name="Minagawa J."/>
            <person name="Obokata J."/>
            <person name="Shigenobu S."/>
        </authorList>
    </citation>
    <scope>NUCLEOTIDE SEQUENCE [LARGE SCALE GENOMIC DNA]</scope>
</reference>
<proteinExistence type="predicted"/>
<dbReference type="Proteomes" id="UP000762676">
    <property type="component" value="Unassembled WGS sequence"/>
</dbReference>
<accession>A0AAV4IW63</accession>
<evidence type="ECO:0000313" key="3">
    <source>
        <dbReference type="Proteomes" id="UP000762676"/>
    </source>
</evidence>
<feature type="region of interest" description="Disordered" evidence="1">
    <location>
        <begin position="67"/>
        <end position="93"/>
    </location>
</feature>
<protein>
    <submittedName>
        <fullName evidence="2">Uncharacterized protein</fullName>
    </submittedName>
</protein>
<name>A0AAV4IW63_9GAST</name>
<sequence length="337" mass="38681">MLPAINLGSVLESVDSHMSENRLQHRAHVQERRMHRNMEGFCIYQAYLRRLRSLHRAYVNRYKQLASKQGQSTSSSQSHRYQQHQQQRQQQQQLRWSFGQDGASFRQCSHLKCCHDEQRRKANLRYLGNKFFPSGVSVPSEECYLHEATPTRFTKKPEVGVSSFRCYEKPYETATNCRRFRMSHIINEGSSPPRSTPKFHEDIATSSACESFCSCGHCSPSLLPALPNKTSNLDDKPFPLQDEGNKHPRETVSCQIMSDPPAIRIPCGRDGSFCEPDSPPQIELMSLKLDKTTSPMKQVQSPIDREAALPFRVWKRRRDKLGGTFFSTANPSNLHHV</sequence>
<dbReference type="EMBL" id="BMAT01009839">
    <property type="protein sequence ID" value="GFS14612.1"/>
    <property type="molecule type" value="Genomic_DNA"/>
</dbReference>